<keyword evidence="2" id="KW-1185">Reference proteome</keyword>
<dbReference type="eggNOG" id="ENOG5030ZIC">
    <property type="taxonomic scope" value="Bacteria"/>
</dbReference>
<accession>B8IBT5</accession>
<dbReference type="KEGG" id="mno:Mnod_4471"/>
<gene>
    <name evidence="1" type="ordered locus">Mnod_4471</name>
</gene>
<dbReference type="OrthoDB" id="8001442at2"/>
<dbReference type="EMBL" id="CP001349">
    <property type="protein sequence ID" value="ACL59339.1"/>
    <property type="molecule type" value="Genomic_DNA"/>
</dbReference>
<dbReference type="Proteomes" id="UP000008207">
    <property type="component" value="Chromosome"/>
</dbReference>
<reference evidence="1 2" key="1">
    <citation type="submission" date="2009-01" db="EMBL/GenBank/DDBJ databases">
        <title>Complete sequence of chromosome of Methylobacterium nodulans ORS 2060.</title>
        <authorList>
            <consortium name="US DOE Joint Genome Institute"/>
            <person name="Lucas S."/>
            <person name="Copeland A."/>
            <person name="Lapidus A."/>
            <person name="Glavina del Rio T."/>
            <person name="Dalin E."/>
            <person name="Tice H."/>
            <person name="Bruce D."/>
            <person name="Goodwin L."/>
            <person name="Pitluck S."/>
            <person name="Sims D."/>
            <person name="Brettin T."/>
            <person name="Detter J.C."/>
            <person name="Han C."/>
            <person name="Larimer F."/>
            <person name="Land M."/>
            <person name="Hauser L."/>
            <person name="Kyrpides N."/>
            <person name="Ivanova N."/>
            <person name="Marx C.J."/>
            <person name="Richardson P."/>
        </authorList>
    </citation>
    <scope>NUCLEOTIDE SEQUENCE [LARGE SCALE GENOMIC DNA]</scope>
    <source>
        <strain evidence="2">LMG 21967 / CNCM I-2342 / ORS 2060</strain>
    </source>
</reference>
<sequence>MIDIVKIVKEQHPDLGPYFVVLRPMSGLIAPEAPDALAEEVQVWAATEAPSARLSLRDVTYALFPGWPEETRTLEVVSFADATELARFATRWTH</sequence>
<proteinExistence type="predicted"/>
<name>B8IBT5_METNO</name>
<dbReference type="STRING" id="460265.Mnod_4471"/>
<organism evidence="1 2">
    <name type="scientific">Methylobacterium nodulans (strain LMG 21967 / CNCM I-2342 / ORS 2060)</name>
    <dbReference type="NCBI Taxonomy" id="460265"/>
    <lineage>
        <taxon>Bacteria</taxon>
        <taxon>Pseudomonadati</taxon>
        <taxon>Pseudomonadota</taxon>
        <taxon>Alphaproteobacteria</taxon>
        <taxon>Hyphomicrobiales</taxon>
        <taxon>Methylobacteriaceae</taxon>
        <taxon>Methylobacterium</taxon>
    </lineage>
</organism>
<dbReference type="AlphaFoldDB" id="B8IBT5"/>
<protein>
    <submittedName>
        <fullName evidence="1">Uncharacterized protein</fullName>
    </submittedName>
</protein>
<evidence type="ECO:0000313" key="1">
    <source>
        <dbReference type="EMBL" id="ACL59339.1"/>
    </source>
</evidence>
<evidence type="ECO:0000313" key="2">
    <source>
        <dbReference type="Proteomes" id="UP000008207"/>
    </source>
</evidence>
<dbReference type="RefSeq" id="WP_015930977.1">
    <property type="nucleotide sequence ID" value="NC_011894.1"/>
</dbReference>
<dbReference type="HOGENOM" id="CLU_2246876_0_0_5"/>